<reference evidence="10" key="1">
    <citation type="submission" date="2021-05" db="EMBL/GenBank/DDBJ databases">
        <title>Novel Bacillus species.</title>
        <authorList>
            <person name="Liu G."/>
        </authorList>
    </citation>
    <scope>NUCLEOTIDE SEQUENCE</scope>
    <source>
        <strain evidence="10 12">FJAT-50051</strain>
    </source>
</reference>
<dbReference type="SMART" id="SM00304">
    <property type="entry name" value="HAMP"/>
    <property type="match status" value="1"/>
</dbReference>
<evidence type="ECO:0000256" key="6">
    <source>
        <dbReference type="PROSITE-ProRule" id="PRU00284"/>
    </source>
</evidence>
<evidence type="ECO:0000313" key="10">
    <source>
        <dbReference type="EMBL" id="MBS4180330.1"/>
    </source>
</evidence>
<dbReference type="Pfam" id="PF12729">
    <property type="entry name" value="4HB_MCP_1"/>
    <property type="match status" value="1"/>
</dbReference>
<evidence type="ECO:0000259" key="9">
    <source>
        <dbReference type="PROSITE" id="PS50885"/>
    </source>
</evidence>
<name>A0A942SUC6_9BACI</name>
<feature type="domain" description="Methyl-accepting transducer" evidence="8">
    <location>
        <begin position="277"/>
        <end position="513"/>
    </location>
</feature>
<evidence type="ECO:0000313" key="11">
    <source>
        <dbReference type="EMBL" id="MCH6263915.1"/>
    </source>
</evidence>
<sequence length="563" mass="60871">MKMTLSKKLLCGNLAILIILMAIAGLGYTRITTVDNTYTHLIDDKAMKLIMIKELAIEIKQEQVHLRGYLLLDDQVSPNKFAEAHGNYNRISTKLGEMIKQPEAKAYLNDLNQIEKDYYQFFNQIVELKQQNNKEEALRLVSTKGVSYVNQFEQKTSGFMKYQQKLLDDGSAAATESVKSAKSWMLILEIIGVLFGVAIAWFISRIITVPVITLAGAARKIADGDLSSDDIKVKNRDELGELAQSFNQMANNLRTVLQQVRSNALEVSAASEELTASAEQNTKATEQIASTIQEVATGAESQVHGVEESSSAMEQISIGIQQIAANTQQVSSSALQTSEGAREGNKAIQMAVQQMNSINTSVNGLADVITVLGDRSQEIGQIVEVITGIAAQTNLLALNAAIEAARAGEHGRGFAVVADEVRKLAEQSGQSAQQISQLISVIQEETGKAVQSMKHSTDEVSEGITVVHSAGESFEQILRSINEVTSQIQEVSASVEQISAGTEQVLHSIKIFAATAEESASGTQSVSAAAEEQLASMEEIASSAASLSRMTEELQQVLGKFKV</sequence>
<dbReference type="Pfam" id="PF00672">
    <property type="entry name" value="HAMP"/>
    <property type="match status" value="1"/>
</dbReference>
<dbReference type="RefSeq" id="WP_213140327.1">
    <property type="nucleotide sequence ID" value="NZ_JAGYPE020000001.1"/>
</dbReference>
<evidence type="ECO:0000256" key="1">
    <source>
        <dbReference type="ARBA" id="ARBA00004236"/>
    </source>
</evidence>
<dbReference type="FunFam" id="1.10.287.950:FF:000001">
    <property type="entry name" value="Methyl-accepting chemotaxis sensory transducer"/>
    <property type="match status" value="1"/>
</dbReference>
<evidence type="ECO:0000256" key="4">
    <source>
        <dbReference type="ARBA" id="ARBA00023224"/>
    </source>
</evidence>
<dbReference type="CDD" id="cd11386">
    <property type="entry name" value="MCP_signal"/>
    <property type="match status" value="1"/>
</dbReference>
<comment type="caution">
    <text evidence="10">The sequence shown here is derived from an EMBL/GenBank/DDBJ whole genome shotgun (WGS) entry which is preliminary data.</text>
</comment>
<evidence type="ECO:0000259" key="8">
    <source>
        <dbReference type="PROSITE" id="PS50111"/>
    </source>
</evidence>
<dbReference type="PROSITE" id="PS50885">
    <property type="entry name" value="HAMP"/>
    <property type="match status" value="1"/>
</dbReference>
<evidence type="ECO:0000256" key="2">
    <source>
        <dbReference type="ARBA" id="ARBA00022475"/>
    </source>
</evidence>
<evidence type="ECO:0000256" key="7">
    <source>
        <dbReference type="SAM" id="Phobius"/>
    </source>
</evidence>
<dbReference type="CDD" id="cd06225">
    <property type="entry name" value="HAMP"/>
    <property type="match status" value="1"/>
</dbReference>
<dbReference type="GO" id="GO:0005886">
    <property type="term" value="C:plasma membrane"/>
    <property type="evidence" value="ECO:0007669"/>
    <property type="project" value="UniProtKB-SubCell"/>
</dbReference>
<dbReference type="Proteomes" id="UP000677265">
    <property type="component" value="Unassembled WGS sequence"/>
</dbReference>
<dbReference type="GO" id="GO:0007165">
    <property type="term" value="P:signal transduction"/>
    <property type="evidence" value="ECO:0007669"/>
    <property type="project" value="UniProtKB-KW"/>
</dbReference>
<dbReference type="PANTHER" id="PTHR32089">
    <property type="entry name" value="METHYL-ACCEPTING CHEMOTAXIS PROTEIN MCPB"/>
    <property type="match status" value="1"/>
</dbReference>
<dbReference type="SUPFAM" id="SSF58104">
    <property type="entry name" value="Methyl-accepting chemotaxis protein (MCP) signaling domain"/>
    <property type="match status" value="1"/>
</dbReference>
<proteinExistence type="inferred from homology"/>
<keyword evidence="2" id="KW-1003">Cell membrane</keyword>
<dbReference type="PROSITE" id="PS50111">
    <property type="entry name" value="CHEMOTAXIS_TRANSDUC_2"/>
    <property type="match status" value="1"/>
</dbReference>
<evidence type="ECO:0000313" key="12">
    <source>
        <dbReference type="Proteomes" id="UP000677265"/>
    </source>
</evidence>
<dbReference type="Gene3D" id="6.10.340.10">
    <property type="match status" value="1"/>
</dbReference>
<dbReference type="GO" id="GO:0006935">
    <property type="term" value="P:chemotaxis"/>
    <property type="evidence" value="ECO:0007669"/>
    <property type="project" value="UniProtKB-ARBA"/>
</dbReference>
<dbReference type="EMBL" id="JAGYPE020000001">
    <property type="protein sequence ID" value="MCH6263915.1"/>
    <property type="molecule type" value="Genomic_DNA"/>
</dbReference>
<dbReference type="Pfam" id="PF00015">
    <property type="entry name" value="MCPsignal"/>
    <property type="match status" value="1"/>
</dbReference>
<feature type="transmembrane region" description="Helical" evidence="7">
    <location>
        <begin position="184"/>
        <end position="203"/>
    </location>
</feature>
<dbReference type="InterPro" id="IPR004089">
    <property type="entry name" value="MCPsignal_dom"/>
</dbReference>
<feature type="domain" description="HAMP" evidence="9">
    <location>
        <begin position="205"/>
        <end position="258"/>
    </location>
</feature>
<comment type="similarity">
    <text evidence="5">Belongs to the methyl-accepting chemotaxis (MCP) protein family.</text>
</comment>
<accession>A0A942SUC6</accession>
<dbReference type="InterPro" id="IPR047347">
    <property type="entry name" value="YvaQ-like_sensor"/>
</dbReference>
<keyword evidence="4 6" id="KW-0807">Transducer</keyword>
<dbReference type="InterPro" id="IPR024478">
    <property type="entry name" value="HlyB_4HB_MCP"/>
</dbReference>
<evidence type="ECO:0000256" key="5">
    <source>
        <dbReference type="ARBA" id="ARBA00029447"/>
    </source>
</evidence>
<dbReference type="Gene3D" id="1.10.287.950">
    <property type="entry name" value="Methyl-accepting chemotaxis protein"/>
    <property type="match status" value="1"/>
</dbReference>
<evidence type="ECO:0000256" key="3">
    <source>
        <dbReference type="ARBA" id="ARBA00023136"/>
    </source>
</evidence>
<gene>
    <name evidence="11" type="ORF">KHB02_000045</name>
    <name evidence="10" type="ORF">KHB02_02885</name>
</gene>
<keyword evidence="3 7" id="KW-0472">Membrane</keyword>
<organism evidence="10">
    <name type="scientific">Neobacillus citreus</name>
    <dbReference type="NCBI Taxonomy" id="2833578"/>
    <lineage>
        <taxon>Bacteria</taxon>
        <taxon>Bacillati</taxon>
        <taxon>Bacillota</taxon>
        <taxon>Bacilli</taxon>
        <taxon>Bacillales</taxon>
        <taxon>Bacillaceae</taxon>
        <taxon>Neobacillus</taxon>
    </lineage>
</organism>
<dbReference type="EMBL" id="JAGYPE010000001">
    <property type="protein sequence ID" value="MBS4180330.1"/>
    <property type="molecule type" value="Genomic_DNA"/>
</dbReference>
<dbReference type="SMART" id="SM00283">
    <property type="entry name" value="MA"/>
    <property type="match status" value="1"/>
</dbReference>
<dbReference type="AlphaFoldDB" id="A0A942SUC6"/>
<comment type="subcellular location">
    <subcellularLocation>
        <location evidence="1">Cell membrane</location>
    </subcellularLocation>
</comment>
<keyword evidence="12" id="KW-1185">Reference proteome</keyword>
<protein>
    <submittedName>
        <fullName evidence="10">Methyl-accepting chemotaxis protein</fullName>
    </submittedName>
</protein>
<keyword evidence="7" id="KW-0812">Transmembrane</keyword>
<dbReference type="PANTHER" id="PTHR32089:SF112">
    <property type="entry name" value="LYSOZYME-LIKE PROTEIN-RELATED"/>
    <property type="match status" value="1"/>
</dbReference>
<keyword evidence="7" id="KW-1133">Transmembrane helix</keyword>
<dbReference type="InterPro" id="IPR003660">
    <property type="entry name" value="HAMP_dom"/>
</dbReference>
<dbReference type="CDD" id="cd19411">
    <property type="entry name" value="MCP2201-like_sensor"/>
    <property type="match status" value="1"/>
</dbReference>